<dbReference type="PANTHER" id="PTHR40050:SF1">
    <property type="entry name" value="INNER SPORE COAT PROTEIN H"/>
    <property type="match status" value="1"/>
</dbReference>
<evidence type="ECO:0000313" key="3">
    <source>
        <dbReference type="EMBL" id="ORY73326.1"/>
    </source>
</evidence>
<evidence type="ECO:0000313" key="4">
    <source>
        <dbReference type="Proteomes" id="UP000193920"/>
    </source>
</evidence>
<comment type="caution">
    <text evidence="3">The sequence shown here is derived from an EMBL/GenBank/DDBJ whole genome shotgun (WGS) entry which is preliminary data.</text>
</comment>
<dbReference type="EMBL" id="MCOG01000034">
    <property type="protein sequence ID" value="ORY73326.1"/>
    <property type="molecule type" value="Genomic_DNA"/>
</dbReference>
<accession>A0A1Y2EQ71</accession>
<protein>
    <recommendedName>
        <fullName evidence="5">Coth-domain-containing protein</fullName>
    </recommendedName>
</protein>
<organism evidence="3 4">
    <name type="scientific">Neocallimastix californiae</name>
    <dbReference type="NCBI Taxonomy" id="1754190"/>
    <lineage>
        <taxon>Eukaryota</taxon>
        <taxon>Fungi</taxon>
        <taxon>Fungi incertae sedis</taxon>
        <taxon>Chytridiomycota</taxon>
        <taxon>Chytridiomycota incertae sedis</taxon>
        <taxon>Neocallimastigomycetes</taxon>
        <taxon>Neocallimastigales</taxon>
        <taxon>Neocallimastigaceae</taxon>
        <taxon>Neocallimastix</taxon>
    </lineage>
</organism>
<dbReference type="Pfam" id="PF08757">
    <property type="entry name" value="CotH"/>
    <property type="match status" value="1"/>
</dbReference>
<name>A0A1Y2EQ71_9FUNG</name>
<feature type="region of interest" description="Disordered" evidence="1">
    <location>
        <begin position="481"/>
        <end position="517"/>
    </location>
</feature>
<dbReference type="PANTHER" id="PTHR40050">
    <property type="entry name" value="INNER SPORE COAT PROTEIN H"/>
    <property type="match status" value="1"/>
</dbReference>
<evidence type="ECO:0000256" key="2">
    <source>
        <dbReference type="SAM" id="SignalP"/>
    </source>
</evidence>
<keyword evidence="2" id="KW-0732">Signal</keyword>
<dbReference type="AlphaFoldDB" id="A0A1Y2EQ71"/>
<evidence type="ECO:0008006" key="5">
    <source>
        <dbReference type="Google" id="ProtNLM"/>
    </source>
</evidence>
<sequence>MKISFLLLFLIFNVLQVIGIDTFLKGLERSFDEVENKIVDFYVTMPDEQIDELITMAQIRLDQVENGGARTLPDFKYYNTTIVVKYDSKTKIFSNCSFKTGGQYARSNDKIGFNIKLDKKLLGRKNIRLRPDASDQSHMRSKLCCDITNRLGVPSIQAVYARLYMNNEYWGLYVLMDALKPSWIKQTFSPSEKEVTTLIQCKDGGMNFKPDSASKCINANDEYNDITEFKKFVANVNTAKTIEDLEEYMDVDIFLKYIVFEWLIGSYDHFLIYGHNFYFYKRETDGKWLLIEHDFDNTFGTGINLFLWSFKGPNQDGSSNTNNDNNPSNNNNPWGGWGWGWGWGGNFRGNEPIKYSFADWEMNIPILQILVYNNQTNFQRIVHEVLVSVFNPATLDPHIDKLKEFLIPYVEEDSVIGEDGRLPGRINKEGVQHSSSLSEFEDNIENSLKYWIKTKFEIACNNYGFNQIEILKEAASYIPKPFDYSYDPEKEKEKEEEERRKKKEAKKNIRNTRLRRG</sequence>
<evidence type="ECO:0000256" key="1">
    <source>
        <dbReference type="SAM" id="MobiDB-lite"/>
    </source>
</evidence>
<dbReference type="OrthoDB" id="2133900at2759"/>
<reference evidence="3 4" key="1">
    <citation type="submission" date="2016-08" db="EMBL/GenBank/DDBJ databases">
        <title>A Parts List for Fungal Cellulosomes Revealed by Comparative Genomics.</title>
        <authorList>
            <consortium name="DOE Joint Genome Institute"/>
            <person name="Haitjema C.H."/>
            <person name="Gilmore S.P."/>
            <person name="Henske J.K."/>
            <person name="Solomon K.V."/>
            <person name="De Groot R."/>
            <person name="Kuo A."/>
            <person name="Mondo S.J."/>
            <person name="Salamov A.A."/>
            <person name="Labutti K."/>
            <person name="Zhao Z."/>
            <person name="Chiniquy J."/>
            <person name="Barry K."/>
            <person name="Brewer H.M."/>
            <person name="Purvine S.O."/>
            <person name="Wright A.T."/>
            <person name="Boxma B."/>
            <person name="Van Alen T."/>
            <person name="Hackstein J.H."/>
            <person name="Baker S.E."/>
            <person name="Grigoriev I.V."/>
            <person name="O'Malley M.A."/>
        </authorList>
    </citation>
    <scope>NUCLEOTIDE SEQUENCE [LARGE SCALE GENOMIC DNA]</scope>
    <source>
        <strain evidence="3 4">G1</strain>
    </source>
</reference>
<feature type="signal peptide" evidence="2">
    <location>
        <begin position="1"/>
        <end position="19"/>
    </location>
</feature>
<feature type="compositionally biased region" description="Basic residues" evidence="1">
    <location>
        <begin position="500"/>
        <end position="517"/>
    </location>
</feature>
<dbReference type="InterPro" id="IPR014867">
    <property type="entry name" value="Spore_coat_CotH_CotH2/3/7"/>
</dbReference>
<dbReference type="STRING" id="1754190.A0A1Y2EQ71"/>
<feature type="chain" id="PRO_5013277023" description="Coth-domain-containing protein" evidence="2">
    <location>
        <begin position="20"/>
        <end position="517"/>
    </location>
</feature>
<keyword evidence="4" id="KW-1185">Reference proteome</keyword>
<feature type="compositionally biased region" description="Basic and acidic residues" evidence="1">
    <location>
        <begin position="487"/>
        <end position="499"/>
    </location>
</feature>
<gene>
    <name evidence="3" type="ORF">LY90DRAFT_503181</name>
</gene>
<proteinExistence type="predicted"/>
<dbReference type="Proteomes" id="UP000193920">
    <property type="component" value="Unassembled WGS sequence"/>
</dbReference>